<keyword evidence="11" id="KW-1185">Reference proteome</keyword>
<dbReference type="InterPro" id="IPR036770">
    <property type="entry name" value="Ankyrin_rpt-contain_sf"/>
</dbReference>
<dbReference type="PROSITE" id="PS51194">
    <property type="entry name" value="HELICASE_CTER"/>
    <property type="match status" value="1"/>
</dbReference>
<sequence>MENDEKQLGSCLKTIIDSVEKYLHELKSGRQSSRSGARADDSLANSQLNDIITFTLSDKENEVVDALRHDIQLILNDYLPKLSKICTNYVFDFFHQYHFDRNKKAFTSVLPMGELHSFHRELQGLLASLEAFPAAFNGQLDVVAKFIKDYPTFKDKPGLWETTLLYSAARNNHLDIVKYLIEEARCSANAQNLRDVDFALDATATTYAPRPTAGSTALHGACFNNHLNVVKYLVEHGADYFIQNQAIETPIKNGEKHVDVKMFFQDYLVMGYSIANSEHLPYQSIMNDARRPIKDSMWEYKPFQDPQWYKFTLTEATLLHKTLLPSEEFQKQIYLKVAKGLYSVSITEFLRSGNYGQDPQKNMAWIRCRGSSVLNFDCYSIWQIMLIQHKQVDKHKDNTASLKIQQFPVVFNSAFKLQLNAWYNCDDKTSSLFDDAMDYRRKMISIDIPHVGNKLTVNLESFEFSDTDKKIVGCIRWIPKLVSKTEHSDQKLVYVDNYQPVASIEPVPLTTKRLKEALQMKNIVQQEMNDKEDQDDEDESGLVIGSVFETRNRNEADNDIDDNDDDVDDDVVENSDLNNRLPFRNNATWSVLDLNDDILVVNPTVLLVTAPTTIGITREDSNISLQKFVDETSNQIRHSGILDRMNGLLRDQKIAELTLRLEAEMRELNVEIEKEKSKNNNKLLEELQQELLHKKVQGEKLKTSAHKIIAMDYDNIQSIIANTFLFSKSQFIIDHLIAKQPMDSSIPGIPSIAIRENNDLYCISVTGTQLHHDEFKNVLQRIHDLCDATRSSRVYYQQRLNSKLESINNLMTQVIRPLPSWKCYIKCFQQLAKSKIEEFVRLYDDYILQKSKFMVEECIKDASFHAIKQLQKLTDMYTKKKQFLPELEILKSETLDECIKEHISLQQLKFEKKPSKQSLEIMNHFINKIKTEFKTKPTYVGFALEQFKEIPILLQRIMLYYRCFLLQLPLYESSKEFLEKTEQATVITIATPNGSGKSTLLPALLIANGYDKVIVTQPRRLLCTRMCRRVNETLTTNRDESKLAGWVVDGAEQYVNSHILYLTDSLLKERLLNDEHLITNIINSSKPIVFFLDEVHERSVDIDLCLALFARLLTEKPEIRSKLKIIISSATLDPTVPKLFRQIPQLKVDEFAKPTLGTLCPVTKCERTNENILDLVQELCKKRQRYDQILCFVSSVSEVNQYCRLLEEISHGTISAFPLIQSQSATNQQRNIEKGSIFFSTTVAETSLTFPSLKYVIDTGKINIPVYDSTKKQTILMEMRAAESTIKQRLGRLGRTKPGEYYSLYDFKVEDQKYPKPQICQSDLVNTEFSLRKSLIKNGLDYLKQYLPDAPTSQTITSAVEELRRLSKSFMTLLNVMNEILLIKKSVPAQQFKLSKICQAKNLIAIAHILKQALRRYTNLEKLFNLSSKYREKAQISSNDWVSIAKSLLNGYRENVFVSMRELQGKTHLFTRYSPPKQDVAVLDLQSTLSRPITSSPVSLVLARDVRFSSSKRAEAVLLF</sequence>
<evidence type="ECO:0000256" key="5">
    <source>
        <dbReference type="PROSITE-ProRule" id="PRU00023"/>
    </source>
</evidence>
<dbReference type="SMART" id="SM00487">
    <property type="entry name" value="DEXDc"/>
    <property type="match status" value="1"/>
</dbReference>
<dbReference type="Pfam" id="PF00271">
    <property type="entry name" value="Helicase_C"/>
    <property type="match status" value="1"/>
</dbReference>
<dbReference type="SMART" id="SM00248">
    <property type="entry name" value="ANK"/>
    <property type="match status" value="2"/>
</dbReference>
<evidence type="ECO:0000256" key="2">
    <source>
        <dbReference type="ARBA" id="ARBA00022801"/>
    </source>
</evidence>
<feature type="domain" description="Helicase C-terminal" evidence="8">
    <location>
        <begin position="1171"/>
        <end position="1340"/>
    </location>
</feature>
<dbReference type="InterPro" id="IPR011545">
    <property type="entry name" value="DEAD/DEAH_box_helicase_dom"/>
</dbReference>
<dbReference type="InterPro" id="IPR002110">
    <property type="entry name" value="Ankyrin_rpt"/>
</dbReference>
<dbReference type="EMBL" id="CAJOBG010003915">
    <property type="protein sequence ID" value="CAF4086725.1"/>
    <property type="molecule type" value="Genomic_DNA"/>
</dbReference>
<dbReference type="PROSITE" id="PS50297">
    <property type="entry name" value="ANK_REP_REGION"/>
    <property type="match status" value="1"/>
</dbReference>
<evidence type="ECO:0000256" key="1">
    <source>
        <dbReference type="ARBA" id="ARBA00022741"/>
    </source>
</evidence>
<keyword evidence="1" id="KW-0547">Nucleotide-binding</keyword>
<evidence type="ECO:0000313" key="11">
    <source>
        <dbReference type="Proteomes" id="UP000663866"/>
    </source>
</evidence>
<dbReference type="PROSITE" id="PS51192">
    <property type="entry name" value="HELICASE_ATP_BIND_1"/>
    <property type="match status" value="1"/>
</dbReference>
<feature type="non-terminal residue" evidence="10">
    <location>
        <position position="1"/>
    </location>
</feature>
<feature type="coiled-coil region" evidence="6">
    <location>
        <begin position="654"/>
        <end position="694"/>
    </location>
</feature>
<evidence type="ECO:0000256" key="4">
    <source>
        <dbReference type="ARBA" id="ARBA00022840"/>
    </source>
</evidence>
<dbReference type="Pfam" id="PF00270">
    <property type="entry name" value="DEAD"/>
    <property type="match status" value="1"/>
</dbReference>
<dbReference type="EMBL" id="CAJNRF010017354">
    <property type="protein sequence ID" value="CAF2228814.1"/>
    <property type="molecule type" value="Genomic_DNA"/>
</dbReference>
<proteinExistence type="predicted"/>
<dbReference type="Gene3D" id="1.25.40.20">
    <property type="entry name" value="Ankyrin repeat-containing domain"/>
    <property type="match status" value="1"/>
</dbReference>
<keyword evidence="5" id="KW-0040">ANK repeat</keyword>
<dbReference type="SUPFAM" id="SSF48403">
    <property type="entry name" value="Ankyrin repeat"/>
    <property type="match status" value="1"/>
</dbReference>
<evidence type="ECO:0000256" key="6">
    <source>
        <dbReference type="SAM" id="Coils"/>
    </source>
</evidence>
<dbReference type="PANTHER" id="PTHR18934:SF99">
    <property type="entry name" value="ATP-DEPENDENT RNA HELICASE DHX37-RELATED"/>
    <property type="match status" value="1"/>
</dbReference>
<evidence type="ECO:0000313" key="10">
    <source>
        <dbReference type="EMBL" id="CAF4086725.1"/>
    </source>
</evidence>
<evidence type="ECO:0000313" key="9">
    <source>
        <dbReference type="EMBL" id="CAF2228814.1"/>
    </source>
</evidence>
<dbReference type="PROSITE" id="PS50088">
    <property type="entry name" value="ANK_REPEAT"/>
    <property type="match status" value="1"/>
</dbReference>
<comment type="caution">
    <text evidence="10">The sequence shown here is derived from an EMBL/GenBank/DDBJ whole genome shotgun (WGS) entry which is preliminary data.</text>
</comment>
<dbReference type="GO" id="GO:0016787">
    <property type="term" value="F:hydrolase activity"/>
    <property type="evidence" value="ECO:0007669"/>
    <property type="project" value="UniProtKB-KW"/>
</dbReference>
<gene>
    <name evidence="10" type="ORF">OVN521_LOCUS20113</name>
    <name evidence="9" type="ORF">WKI299_LOCUS35911</name>
</gene>
<dbReference type="InterPro" id="IPR027417">
    <property type="entry name" value="P-loop_NTPase"/>
</dbReference>
<dbReference type="SUPFAM" id="SSF52540">
    <property type="entry name" value="P-loop containing nucleoside triphosphate hydrolases"/>
    <property type="match status" value="1"/>
</dbReference>
<dbReference type="Proteomes" id="UP000663866">
    <property type="component" value="Unassembled WGS sequence"/>
</dbReference>
<dbReference type="GO" id="GO:0003723">
    <property type="term" value="F:RNA binding"/>
    <property type="evidence" value="ECO:0007669"/>
    <property type="project" value="TreeGrafter"/>
</dbReference>
<reference evidence="10" key="1">
    <citation type="submission" date="2021-02" db="EMBL/GenBank/DDBJ databases">
        <authorList>
            <person name="Nowell W R."/>
        </authorList>
    </citation>
    <scope>NUCLEOTIDE SEQUENCE</scope>
</reference>
<dbReference type="Pfam" id="PF12796">
    <property type="entry name" value="Ank_2"/>
    <property type="match status" value="1"/>
</dbReference>
<evidence type="ECO:0000259" key="8">
    <source>
        <dbReference type="PROSITE" id="PS51194"/>
    </source>
</evidence>
<dbReference type="PANTHER" id="PTHR18934">
    <property type="entry name" value="ATP-DEPENDENT RNA HELICASE"/>
    <property type="match status" value="1"/>
</dbReference>
<protein>
    <recommendedName>
        <fullName evidence="12">RNA helicase</fullName>
    </recommendedName>
</protein>
<feature type="repeat" description="ANK" evidence="5">
    <location>
        <begin position="213"/>
        <end position="245"/>
    </location>
</feature>
<keyword evidence="2" id="KW-0378">Hydrolase</keyword>
<keyword evidence="6" id="KW-0175">Coiled coil</keyword>
<keyword evidence="4" id="KW-0067">ATP-binding</keyword>
<keyword evidence="3" id="KW-0347">Helicase</keyword>
<accession>A0A819U0D3</accession>
<organism evidence="10 11">
    <name type="scientific">Rotaria magnacalcarata</name>
    <dbReference type="NCBI Taxonomy" id="392030"/>
    <lineage>
        <taxon>Eukaryota</taxon>
        <taxon>Metazoa</taxon>
        <taxon>Spiralia</taxon>
        <taxon>Gnathifera</taxon>
        <taxon>Rotifera</taxon>
        <taxon>Eurotatoria</taxon>
        <taxon>Bdelloidea</taxon>
        <taxon>Philodinida</taxon>
        <taxon>Philodinidae</taxon>
        <taxon>Rotaria</taxon>
    </lineage>
</organism>
<dbReference type="Proteomes" id="UP000663856">
    <property type="component" value="Unassembled WGS sequence"/>
</dbReference>
<evidence type="ECO:0008006" key="12">
    <source>
        <dbReference type="Google" id="ProtNLM"/>
    </source>
</evidence>
<dbReference type="InterPro" id="IPR001650">
    <property type="entry name" value="Helicase_C-like"/>
</dbReference>
<evidence type="ECO:0000259" key="7">
    <source>
        <dbReference type="PROSITE" id="PS51192"/>
    </source>
</evidence>
<dbReference type="GO" id="GO:0005524">
    <property type="term" value="F:ATP binding"/>
    <property type="evidence" value="ECO:0007669"/>
    <property type="project" value="UniProtKB-KW"/>
</dbReference>
<dbReference type="Gene3D" id="3.40.50.300">
    <property type="entry name" value="P-loop containing nucleotide triphosphate hydrolases"/>
    <property type="match status" value="2"/>
</dbReference>
<dbReference type="InterPro" id="IPR014001">
    <property type="entry name" value="Helicase_ATP-bd"/>
</dbReference>
<dbReference type="GO" id="GO:0004386">
    <property type="term" value="F:helicase activity"/>
    <property type="evidence" value="ECO:0007669"/>
    <property type="project" value="UniProtKB-KW"/>
</dbReference>
<name>A0A819U0D3_9BILA</name>
<feature type="domain" description="Helicase ATP-binding" evidence="7">
    <location>
        <begin position="978"/>
        <end position="1150"/>
    </location>
</feature>
<evidence type="ECO:0000256" key="3">
    <source>
        <dbReference type="ARBA" id="ARBA00022806"/>
    </source>
</evidence>